<dbReference type="Gene3D" id="3.40.50.300">
    <property type="entry name" value="P-loop containing nucleotide triphosphate hydrolases"/>
    <property type="match status" value="1"/>
</dbReference>
<comment type="caution">
    <text evidence="10">Lacks conserved residue(s) required for the propagation of feature annotation.</text>
</comment>
<dbReference type="Proteomes" id="UP000607559">
    <property type="component" value="Unassembled WGS sequence"/>
</dbReference>
<name>A0A8J2UCC2_9BACT</name>
<dbReference type="RefSeq" id="WP_188931274.1">
    <property type="nucleotide sequence ID" value="NZ_BMJC01000002.1"/>
</dbReference>
<dbReference type="HAMAP" id="MF_00185">
    <property type="entry name" value="IPP_trans"/>
    <property type="match status" value="1"/>
</dbReference>
<evidence type="ECO:0000256" key="7">
    <source>
        <dbReference type="ARBA" id="ARBA00022840"/>
    </source>
</evidence>
<protein>
    <recommendedName>
        <fullName evidence="10">tRNA dimethylallyltransferase</fullName>
        <ecNumber evidence="10">2.5.1.75</ecNumber>
    </recommendedName>
    <alternativeName>
        <fullName evidence="10">Dimethylallyl diphosphate:tRNA dimethylallyltransferase</fullName>
        <shortName evidence="10">DMAPP:tRNA dimethylallyltransferase</shortName>
        <shortName evidence="10">DMATase</shortName>
    </alternativeName>
    <alternativeName>
        <fullName evidence="10">Isopentenyl-diphosphate:tRNA isopentenyltransferase</fullName>
        <shortName evidence="10">IPP transferase</shortName>
        <shortName evidence="10">IPPT</shortName>
        <shortName evidence="10">IPTase</shortName>
    </alternativeName>
</protein>
<evidence type="ECO:0000256" key="3">
    <source>
        <dbReference type="ARBA" id="ARBA00005842"/>
    </source>
</evidence>
<dbReference type="GO" id="GO:0052381">
    <property type="term" value="F:tRNA dimethylallyltransferase activity"/>
    <property type="evidence" value="ECO:0007669"/>
    <property type="project" value="UniProtKB-UniRule"/>
</dbReference>
<evidence type="ECO:0000256" key="5">
    <source>
        <dbReference type="ARBA" id="ARBA00022694"/>
    </source>
</evidence>
<evidence type="ECO:0000313" key="15">
    <source>
        <dbReference type="Proteomes" id="UP000607559"/>
    </source>
</evidence>
<feature type="binding site" evidence="10">
    <location>
        <begin position="13"/>
        <end position="20"/>
    </location>
    <ligand>
        <name>ATP</name>
        <dbReference type="ChEBI" id="CHEBI:30616"/>
    </ligand>
</feature>
<dbReference type="EMBL" id="BMJC01000002">
    <property type="protein sequence ID" value="GGA97514.1"/>
    <property type="molecule type" value="Genomic_DNA"/>
</dbReference>
<dbReference type="EC" id="2.5.1.75" evidence="10"/>
<evidence type="ECO:0000256" key="2">
    <source>
        <dbReference type="ARBA" id="ARBA00003213"/>
    </source>
</evidence>
<dbReference type="SUPFAM" id="SSF52540">
    <property type="entry name" value="P-loop containing nucleoside triphosphate hydrolases"/>
    <property type="match status" value="2"/>
</dbReference>
<comment type="subunit">
    <text evidence="10">Monomer.</text>
</comment>
<dbReference type="GO" id="GO:0006400">
    <property type="term" value="P:tRNA modification"/>
    <property type="evidence" value="ECO:0007669"/>
    <property type="project" value="TreeGrafter"/>
</dbReference>
<accession>A0A8J2UCC2</accession>
<dbReference type="PANTHER" id="PTHR11088:SF60">
    <property type="entry name" value="TRNA DIMETHYLALLYLTRANSFERASE"/>
    <property type="match status" value="1"/>
</dbReference>
<dbReference type="InterPro" id="IPR027417">
    <property type="entry name" value="P-loop_NTPase"/>
</dbReference>
<dbReference type="Pfam" id="PF01715">
    <property type="entry name" value="IPPT"/>
    <property type="match status" value="1"/>
</dbReference>
<evidence type="ECO:0000256" key="13">
    <source>
        <dbReference type="RuleBase" id="RU003785"/>
    </source>
</evidence>
<keyword evidence="6 10" id="KW-0547">Nucleotide-binding</keyword>
<dbReference type="AlphaFoldDB" id="A0A8J2UCC2"/>
<keyword evidence="4 10" id="KW-0808">Transferase</keyword>
<dbReference type="Gene3D" id="1.10.20.140">
    <property type="match status" value="1"/>
</dbReference>
<comment type="caution">
    <text evidence="14">The sequence shown here is derived from an EMBL/GenBank/DDBJ whole genome shotgun (WGS) entry which is preliminary data.</text>
</comment>
<evidence type="ECO:0000256" key="1">
    <source>
        <dbReference type="ARBA" id="ARBA00001946"/>
    </source>
</evidence>
<keyword evidence="7 10" id="KW-0067">ATP-binding</keyword>
<feature type="binding site" evidence="10">
    <location>
        <begin position="15"/>
        <end position="20"/>
    </location>
    <ligand>
        <name>substrate</name>
    </ligand>
</feature>
<comment type="function">
    <text evidence="2 10 12">Catalyzes the transfer of a dimethylallyl group onto the adenine at position 37 in tRNAs that read codons beginning with uridine, leading to the formation of N6-(dimethylallyl)adenosine (i(6)A).</text>
</comment>
<evidence type="ECO:0000256" key="4">
    <source>
        <dbReference type="ARBA" id="ARBA00022679"/>
    </source>
</evidence>
<comment type="similarity">
    <text evidence="3 10 13">Belongs to the IPP transferase family.</text>
</comment>
<sequence>MALTAPIVIIVVGPTAVGKTAAAIRLARHFKTKIISADSRQCYRELNIGVAKPSPAELEAVHHYFINSHSIEEEVNAATFEELALGWAADIFRTAPVAVMVGGTGLYIRAFTDGLDTIPPVDQAIRSHIRFHYEERGLTWLQEEVKKYDPAFYEQGEIQNPQRLMRALEVRMSTGQSILSFRTREPRTRPFTIRTIGLQLPKEQLHQRINQRVDAMMEAGLLNEVKSLLPYRNHNALQTVGYKELFDHLDGKHTLAEAVTAIKTNTRQYAKRQLTWFRRDLSVRWADPATPLETLV</sequence>
<evidence type="ECO:0000256" key="9">
    <source>
        <dbReference type="ARBA" id="ARBA00049563"/>
    </source>
</evidence>
<dbReference type="GO" id="GO:0005524">
    <property type="term" value="F:ATP binding"/>
    <property type="evidence" value="ECO:0007669"/>
    <property type="project" value="UniProtKB-UniRule"/>
</dbReference>
<evidence type="ECO:0000256" key="11">
    <source>
        <dbReference type="RuleBase" id="RU003783"/>
    </source>
</evidence>
<keyword evidence="5 10" id="KW-0819">tRNA processing</keyword>
<reference evidence="14" key="1">
    <citation type="journal article" date="2014" name="Int. J. Syst. Evol. Microbiol.">
        <title>Complete genome sequence of Corynebacterium casei LMG S-19264T (=DSM 44701T), isolated from a smear-ripened cheese.</title>
        <authorList>
            <consortium name="US DOE Joint Genome Institute (JGI-PGF)"/>
            <person name="Walter F."/>
            <person name="Albersmeier A."/>
            <person name="Kalinowski J."/>
            <person name="Ruckert C."/>
        </authorList>
    </citation>
    <scope>NUCLEOTIDE SEQUENCE</scope>
    <source>
        <strain evidence="14">CGMCC 1.15448</strain>
    </source>
</reference>
<feature type="site" description="Interaction with substrate tRNA" evidence="10">
    <location>
        <position position="126"/>
    </location>
</feature>
<keyword evidence="8 10" id="KW-0460">Magnesium</keyword>
<keyword evidence="15" id="KW-1185">Reference proteome</keyword>
<comment type="catalytic activity">
    <reaction evidence="9 10 11">
        <text>adenosine(37) in tRNA + dimethylallyl diphosphate = N(6)-dimethylallyladenosine(37) in tRNA + diphosphate</text>
        <dbReference type="Rhea" id="RHEA:26482"/>
        <dbReference type="Rhea" id="RHEA-COMP:10162"/>
        <dbReference type="Rhea" id="RHEA-COMP:10375"/>
        <dbReference type="ChEBI" id="CHEBI:33019"/>
        <dbReference type="ChEBI" id="CHEBI:57623"/>
        <dbReference type="ChEBI" id="CHEBI:74411"/>
        <dbReference type="ChEBI" id="CHEBI:74415"/>
        <dbReference type="EC" id="2.5.1.75"/>
    </reaction>
</comment>
<gene>
    <name evidence="14" type="primary">miaA1</name>
    <name evidence="10" type="synonym">miaA</name>
    <name evidence="14" type="ORF">GCM10011511_21040</name>
</gene>
<evidence type="ECO:0000256" key="6">
    <source>
        <dbReference type="ARBA" id="ARBA00022741"/>
    </source>
</evidence>
<feature type="region of interest" description="Interaction with substrate tRNA" evidence="10">
    <location>
        <begin position="162"/>
        <end position="166"/>
    </location>
</feature>
<reference evidence="14" key="2">
    <citation type="submission" date="2020-09" db="EMBL/GenBank/DDBJ databases">
        <authorList>
            <person name="Sun Q."/>
            <person name="Zhou Y."/>
        </authorList>
    </citation>
    <scope>NUCLEOTIDE SEQUENCE</scope>
    <source>
        <strain evidence="14">CGMCC 1.15448</strain>
    </source>
</reference>
<feature type="region of interest" description="Interaction with substrate tRNA" evidence="10">
    <location>
        <begin position="38"/>
        <end position="41"/>
    </location>
</feature>
<evidence type="ECO:0000313" key="14">
    <source>
        <dbReference type="EMBL" id="GGA97514.1"/>
    </source>
</evidence>
<evidence type="ECO:0000256" key="8">
    <source>
        <dbReference type="ARBA" id="ARBA00022842"/>
    </source>
</evidence>
<dbReference type="InterPro" id="IPR039657">
    <property type="entry name" value="Dimethylallyltransferase"/>
</dbReference>
<feature type="site" description="Interaction with substrate tRNA" evidence="10">
    <location>
        <position position="104"/>
    </location>
</feature>
<comment type="cofactor">
    <cofactor evidence="1 10">
        <name>Mg(2+)</name>
        <dbReference type="ChEBI" id="CHEBI:18420"/>
    </cofactor>
</comment>
<dbReference type="InterPro" id="IPR018022">
    <property type="entry name" value="IPT"/>
</dbReference>
<organism evidence="14 15">
    <name type="scientific">Puia dinghuensis</name>
    <dbReference type="NCBI Taxonomy" id="1792502"/>
    <lineage>
        <taxon>Bacteria</taxon>
        <taxon>Pseudomonadati</taxon>
        <taxon>Bacteroidota</taxon>
        <taxon>Chitinophagia</taxon>
        <taxon>Chitinophagales</taxon>
        <taxon>Chitinophagaceae</taxon>
        <taxon>Puia</taxon>
    </lineage>
</organism>
<dbReference type="PANTHER" id="PTHR11088">
    <property type="entry name" value="TRNA DIMETHYLALLYLTRANSFERASE"/>
    <property type="match status" value="1"/>
</dbReference>
<evidence type="ECO:0000256" key="12">
    <source>
        <dbReference type="RuleBase" id="RU003784"/>
    </source>
</evidence>
<dbReference type="NCBIfam" id="TIGR00174">
    <property type="entry name" value="miaA"/>
    <property type="match status" value="1"/>
</dbReference>
<proteinExistence type="inferred from homology"/>
<evidence type="ECO:0000256" key="10">
    <source>
        <dbReference type="HAMAP-Rule" id="MF_00185"/>
    </source>
</evidence>